<dbReference type="Gene3D" id="3.10.129.10">
    <property type="entry name" value="Hotdog Thioesterase"/>
    <property type="match status" value="1"/>
</dbReference>
<dbReference type="PIRSF" id="PIRSF020565">
    <property type="entry name" value="3Ho_Ac_ACP_DH_prd"/>
    <property type="match status" value="1"/>
</dbReference>
<proteinExistence type="predicted"/>
<comment type="caution">
    <text evidence="1">The sequence shown here is derived from an EMBL/GenBank/DDBJ whole genome shotgun (WGS) entry which is preliminary data.</text>
</comment>
<name>A0A840ML46_9PROT</name>
<dbReference type="CDD" id="cd01289">
    <property type="entry name" value="FabA_like"/>
    <property type="match status" value="1"/>
</dbReference>
<dbReference type="Proteomes" id="UP000575898">
    <property type="component" value="Unassembled WGS sequence"/>
</dbReference>
<accession>A0A840ML46</accession>
<sequence length="150" mass="16337">MSDFPPIHELVPHGGRMVLLDRVIAADADSLTAEVTIHFDSMFCDGQQMGAWVGIEYMAQAIAAFAGLHARQQGEKIKVGFLLGTRRYSASQPYFAVGDTLRVTVNKELQGDSGLASFDCAIKSDNIDVRAVLTVFQPADPQMYLEGQEA</sequence>
<evidence type="ECO:0000313" key="1">
    <source>
        <dbReference type="EMBL" id="MBB5017432.1"/>
    </source>
</evidence>
<dbReference type="AlphaFoldDB" id="A0A840ML46"/>
<organism evidence="1 2">
    <name type="scientific">Chitinivorax tropicus</name>
    <dbReference type="NCBI Taxonomy" id="714531"/>
    <lineage>
        <taxon>Bacteria</taxon>
        <taxon>Pseudomonadati</taxon>
        <taxon>Pseudomonadota</taxon>
        <taxon>Betaproteobacteria</taxon>
        <taxon>Chitinivorax</taxon>
    </lineage>
</organism>
<reference evidence="1 2" key="1">
    <citation type="submission" date="2020-08" db="EMBL/GenBank/DDBJ databases">
        <title>Genomic Encyclopedia of Type Strains, Phase IV (KMG-IV): sequencing the most valuable type-strain genomes for metagenomic binning, comparative biology and taxonomic classification.</title>
        <authorList>
            <person name="Goeker M."/>
        </authorList>
    </citation>
    <scope>NUCLEOTIDE SEQUENCE [LARGE SCALE GENOMIC DNA]</scope>
    <source>
        <strain evidence="1 2">DSM 27165</strain>
    </source>
</reference>
<evidence type="ECO:0000313" key="2">
    <source>
        <dbReference type="Proteomes" id="UP000575898"/>
    </source>
</evidence>
<dbReference type="SUPFAM" id="SSF54637">
    <property type="entry name" value="Thioesterase/thiol ester dehydrase-isomerase"/>
    <property type="match status" value="1"/>
</dbReference>
<keyword evidence="2" id="KW-1185">Reference proteome</keyword>
<gene>
    <name evidence="1" type="ORF">HNQ59_000696</name>
</gene>
<dbReference type="RefSeq" id="WP_184035211.1">
    <property type="nucleotide sequence ID" value="NZ_JACHHY010000003.1"/>
</dbReference>
<protein>
    <submittedName>
        <fullName evidence="1">Putative hotdog family 3-hydroxylacyl-ACP dehydratase</fullName>
    </submittedName>
</protein>
<dbReference type="InterPro" id="IPR016776">
    <property type="entry name" value="ApeP-like_dehydratase"/>
</dbReference>
<dbReference type="Pfam" id="PF22817">
    <property type="entry name" value="ApeP-like"/>
    <property type="match status" value="1"/>
</dbReference>
<dbReference type="EMBL" id="JACHHY010000003">
    <property type="protein sequence ID" value="MBB5017432.1"/>
    <property type="molecule type" value="Genomic_DNA"/>
</dbReference>
<dbReference type="InterPro" id="IPR029069">
    <property type="entry name" value="HotDog_dom_sf"/>
</dbReference>